<dbReference type="Proteomes" id="UP000515976">
    <property type="component" value="Chromosome"/>
</dbReference>
<dbReference type="InterPro" id="IPR036010">
    <property type="entry name" value="2Fe-2S_ferredoxin-like_sf"/>
</dbReference>
<dbReference type="Gene3D" id="3.10.20.30">
    <property type="match status" value="1"/>
</dbReference>
<dbReference type="Pfam" id="PF17650">
    <property type="entry name" value="RACo_linker"/>
    <property type="match status" value="1"/>
</dbReference>
<evidence type="ECO:0000259" key="2">
    <source>
        <dbReference type="PROSITE" id="PS51085"/>
    </source>
</evidence>
<dbReference type="InterPro" id="IPR001041">
    <property type="entry name" value="2Fe-2S_ferredoxin-type"/>
</dbReference>
<evidence type="ECO:0000256" key="1">
    <source>
        <dbReference type="SAM" id="MobiDB-lite"/>
    </source>
</evidence>
<dbReference type="KEGG" id="pei:H9L10_09340"/>
<dbReference type="PANTHER" id="PTHR42895:SF2">
    <property type="entry name" value="IRON-SULFUR CLUSTER PROTEIN"/>
    <property type="match status" value="1"/>
</dbReference>
<dbReference type="GO" id="GO:0051536">
    <property type="term" value="F:iron-sulfur cluster binding"/>
    <property type="evidence" value="ECO:0007669"/>
    <property type="project" value="InterPro"/>
</dbReference>
<dbReference type="PROSITE" id="PS51085">
    <property type="entry name" value="2FE2S_FER_2"/>
    <property type="match status" value="1"/>
</dbReference>
<dbReference type="AlphaFoldDB" id="A0A7G9QYV5"/>
<dbReference type="InterPro" id="IPR012675">
    <property type="entry name" value="Beta-grasp_dom_sf"/>
</dbReference>
<dbReference type="InterPro" id="IPR052911">
    <property type="entry name" value="Corrinoid_activation_enz"/>
</dbReference>
<sequence length="665" mass="68917">MDRDTPGPGGGPGRGGPGGGGRRGRGRRRGGRGLGVSVTAVGGTPEAEGAGRVTLTFAPSGRSVRVPPGVSVFDAASWNGIAVDSTCGGHGTCRKCRVRLTGPAPVTAHDERTFTAEELGSGWRLACLVRATEDVEVEVPPLVTRPKASTVGVGRQVILHPAVQKRYVELTEPSLADQRTDLARLRDAVDDLVLEPDLYALRRLPVVLRHSDFKVTAVVVDEALVDVEPGDTTGRRHAVAVDLGTTTVVATLLDLGTGTPVAVASMLNRQQPLGADVITRISATMLDRRALARLTELAQETLVALVEEVCAEGGVEPAEVYEVALAGNATMTALALGVDPEPLGVAPFVQASADWPVLRAADLGLALHPGARVVVLPALGAYVGGDIVAGMLASGMDRDSRVRLFVDVGTNCEIALSDGERIVTTAAPAGPAFEGGAIRCGMRAADGAVEVVRLDATGPDPATAVSLGVIGDVEPRGLCGSGLVDAVSELVRVGLLDASGRFVPDEVAASVAPALADRMARVGDGERVFVLHRPSADAPAAACVHLSQRDVRELQFAKAAISTGWSLLLEELGLVASQVQQVLLAGSFGSYLSPASAVRIGLVPALPVLRIVSAGNVAGEGAKMVLLSQRERTGARALLEEVTYVELSDRADFNDRFVDQLAFPP</sequence>
<dbReference type="SUPFAM" id="SSF53067">
    <property type="entry name" value="Actin-like ATPase domain"/>
    <property type="match status" value="1"/>
</dbReference>
<name>A0A7G9QYV5_9MICO</name>
<dbReference type="Gene3D" id="3.10.20.880">
    <property type="match status" value="1"/>
</dbReference>
<feature type="compositionally biased region" description="Basic residues" evidence="1">
    <location>
        <begin position="22"/>
        <end position="31"/>
    </location>
</feature>
<evidence type="ECO:0000313" key="3">
    <source>
        <dbReference type="EMBL" id="QNN48530.1"/>
    </source>
</evidence>
<feature type="compositionally biased region" description="Gly residues" evidence="1">
    <location>
        <begin position="7"/>
        <end position="21"/>
    </location>
</feature>
<dbReference type="InterPro" id="IPR042259">
    <property type="entry name" value="Raco-like_middle_sf"/>
</dbReference>
<dbReference type="Pfam" id="PF17651">
    <property type="entry name" value="Raco_middle"/>
    <property type="match status" value="1"/>
</dbReference>
<feature type="region of interest" description="Disordered" evidence="1">
    <location>
        <begin position="1"/>
        <end position="47"/>
    </location>
</feature>
<keyword evidence="4" id="KW-1185">Reference proteome</keyword>
<reference evidence="3 4" key="1">
    <citation type="submission" date="2020-08" db="EMBL/GenBank/DDBJ databases">
        <title>Genome sequence of Phycicoccus endophyticus JCM 31784T.</title>
        <authorList>
            <person name="Hyun D.-W."/>
            <person name="Bae J.-W."/>
        </authorList>
    </citation>
    <scope>NUCLEOTIDE SEQUENCE [LARGE SCALE GENOMIC DNA]</scope>
    <source>
        <strain evidence="3 4">JCM 31784</strain>
    </source>
</reference>
<evidence type="ECO:0000313" key="4">
    <source>
        <dbReference type="Proteomes" id="UP000515976"/>
    </source>
</evidence>
<dbReference type="InterPro" id="IPR041414">
    <property type="entry name" value="Raco-like_middle"/>
</dbReference>
<dbReference type="InterPro" id="IPR043129">
    <property type="entry name" value="ATPase_NBD"/>
</dbReference>
<dbReference type="CDD" id="cd00207">
    <property type="entry name" value="fer2"/>
    <property type="match status" value="1"/>
</dbReference>
<dbReference type="PANTHER" id="PTHR42895">
    <property type="entry name" value="IRON-SULFUR CLUSTER-BINDING PROTEIN-RELATED"/>
    <property type="match status" value="1"/>
</dbReference>
<accession>A0A7G9QYV5</accession>
<dbReference type="SUPFAM" id="SSF54292">
    <property type="entry name" value="2Fe-2S ferredoxin-like"/>
    <property type="match status" value="1"/>
</dbReference>
<dbReference type="InterPro" id="IPR027980">
    <property type="entry name" value="RACo_C"/>
</dbReference>
<dbReference type="Pfam" id="PF14574">
    <property type="entry name" value="RACo_C_ter"/>
    <property type="match status" value="1"/>
</dbReference>
<dbReference type="Gene3D" id="3.30.420.480">
    <property type="entry name" value="Domain of unknown function (DUF4445)"/>
    <property type="match status" value="1"/>
</dbReference>
<gene>
    <name evidence="3" type="ORF">H9L10_09340</name>
</gene>
<proteinExistence type="predicted"/>
<dbReference type="EMBL" id="CP060712">
    <property type="protein sequence ID" value="QNN48530.1"/>
    <property type="molecule type" value="Genomic_DNA"/>
</dbReference>
<dbReference type="Pfam" id="PF00111">
    <property type="entry name" value="Fer2"/>
    <property type="match status" value="1"/>
</dbReference>
<protein>
    <submittedName>
        <fullName evidence="3">DUF4445 domain-containing protein</fullName>
    </submittedName>
</protein>
<organism evidence="3 4">
    <name type="scientific">Phycicoccus endophyticus</name>
    <dbReference type="NCBI Taxonomy" id="1690220"/>
    <lineage>
        <taxon>Bacteria</taxon>
        <taxon>Bacillati</taxon>
        <taxon>Actinomycetota</taxon>
        <taxon>Actinomycetes</taxon>
        <taxon>Micrococcales</taxon>
        <taxon>Intrasporangiaceae</taxon>
        <taxon>Phycicoccus</taxon>
    </lineage>
</organism>
<feature type="domain" description="2Fe-2S ferredoxin-type" evidence="2">
    <location>
        <begin position="51"/>
        <end position="143"/>
    </location>
</feature>
<dbReference type="InterPro" id="IPR040506">
    <property type="entry name" value="RACo_linker"/>
</dbReference>